<dbReference type="GO" id="GO:0005829">
    <property type="term" value="C:cytosol"/>
    <property type="evidence" value="ECO:0007669"/>
    <property type="project" value="GOC"/>
</dbReference>
<feature type="non-terminal residue" evidence="2">
    <location>
        <position position="1"/>
    </location>
</feature>
<dbReference type="OrthoDB" id="10256906at2759"/>
<name>A0A4P9W1Z6_9FUNG</name>
<evidence type="ECO:0000313" key="2">
    <source>
        <dbReference type="EMBL" id="RKO85193.1"/>
    </source>
</evidence>
<dbReference type="AlphaFoldDB" id="A0A4P9W1Z6"/>
<dbReference type="PANTHER" id="PTHR13251:SF3">
    <property type="entry name" value="TRAFFICKING PROTEIN PARTICLE COMPLEX SUBUNIT 10"/>
    <property type="match status" value="1"/>
</dbReference>
<dbReference type="GO" id="GO:0006891">
    <property type="term" value="P:intra-Golgi vesicle-mediated transport"/>
    <property type="evidence" value="ECO:0007669"/>
    <property type="project" value="TreeGrafter"/>
</dbReference>
<dbReference type="Pfam" id="PF23274">
    <property type="entry name" value="DUF7077"/>
    <property type="match status" value="1"/>
</dbReference>
<dbReference type="InterPro" id="IPR045126">
    <property type="entry name" value="TRAPPC10/Trs130"/>
</dbReference>
<feature type="domain" description="DUF7077" evidence="1">
    <location>
        <begin position="241"/>
        <end position="352"/>
    </location>
</feature>
<dbReference type="Proteomes" id="UP000269721">
    <property type="component" value="Unassembled WGS sequence"/>
</dbReference>
<sequence>ALLTSELLIEGSEISETSVTIGDVVPCRISIRSDLWQLAETELDLVYDVEVDMRYWMFSGKKRSGFCLKSCLHLVANPALLTVDQVKDYVKELNDAASKMEKTVVREDDPIFVPTVLTLINRVGDDDGLVVEVDIHSKLCEVFRFNDIGLALLGGEANDFWCTQKDVELKPGGNVVRLVGEKTSVPGTYVADRLAMQAGKLRFNYKELQSKSRKHMFRINENATSLKVAVSLPDPLVYGESHNNLLVKIFTRQNTIKSGFVSISPVTGMTLLNVKAVTFRTITCSEEPHPIAREQTIETADGKMAIPSCGENEMMEFWLPYILPSDGKTHEHKLKIVLTYVTEDRKRRLHSTIEKVKLAMPFVVSQSTVYNTSGIMLQMKLTGNEEIPWRIVETTLSTPPNFHVEEFPCSTDPTIFHRQDFSYLFRLTPKEAALPDTGTKRSSFFEPLNPKVQFSITYYSSGEEIETYILTLLDTLLESRNLRKYSGFLTHYLRDHVLSDLDFIAYGMRDVVHLEPFNRAPLEGLLTSEEAQVREELVDLMDGFLKSVSKISAQEVRKTVQIRPTTLIYQMEPPVCK</sequence>
<keyword evidence="3" id="KW-1185">Reference proteome</keyword>
<dbReference type="GO" id="GO:1990071">
    <property type="term" value="C:TRAPPII protein complex"/>
    <property type="evidence" value="ECO:0007669"/>
    <property type="project" value="InterPro"/>
</dbReference>
<feature type="non-terminal residue" evidence="2">
    <location>
        <position position="577"/>
    </location>
</feature>
<organism evidence="2 3">
    <name type="scientific">Blyttiomyces helicus</name>
    <dbReference type="NCBI Taxonomy" id="388810"/>
    <lineage>
        <taxon>Eukaryota</taxon>
        <taxon>Fungi</taxon>
        <taxon>Fungi incertae sedis</taxon>
        <taxon>Chytridiomycota</taxon>
        <taxon>Chytridiomycota incertae sedis</taxon>
        <taxon>Chytridiomycetes</taxon>
        <taxon>Chytridiomycetes incertae sedis</taxon>
        <taxon>Blyttiomyces</taxon>
    </lineage>
</organism>
<dbReference type="EMBL" id="KZ999317">
    <property type="protein sequence ID" value="RKO85193.1"/>
    <property type="molecule type" value="Genomic_DNA"/>
</dbReference>
<protein>
    <recommendedName>
        <fullName evidence="1">DUF7077 domain-containing protein</fullName>
    </recommendedName>
</protein>
<accession>A0A4P9W1Z6</accession>
<proteinExistence type="predicted"/>
<dbReference type="GO" id="GO:0034498">
    <property type="term" value="P:early endosome to Golgi transport"/>
    <property type="evidence" value="ECO:0007669"/>
    <property type="project" value="TreeGrafter"/>
</dbReference>
<dbReference type="InterPro" id="IPR055505">
    <property type="entry name" value="DUF7077"/>
</dbReference>
<evidence type="ECO:0000259" key="1">
    <source>
        <dbReference type="Pfam" id="PF23274"/>
    </source>
</evidence>
<reference evidence="3" key="1">
    <citation type="journal article" date="2018" name="Nat. Microbiol.">
        <title>Leveraging single-cell genomics to expand the fungal tree of life.</title>
        <authorList>
            <person name="Ahrendt S.R."/>
            <person name="Quandt C.A."/>
            <person name="Ciobanu D."/>
            <person name="Clum A."/>
            <person name="Salamov A."/>
            <person name="Andreopoulos B."/>
            <person name="Cheng J.F."/>
            <person name="Woyke T."/>
            <person name="Pelin A."/>
            <person name="Henrissat B."/>
            <person name="Reynolds N.K."/>
            <person name="Benny G.L."/>
            <person name="Smith M.E."/>
            <person name="James T.Y."/>
            <person name="Grigoriev I.V."/>
        </authorList>
    </citation>
    <scope>NUCLEOTIDE SEQUENCE [LARGE SCALE GENOMIC DNA]</scope>
</reference>
<evidence type="ECO:0000313" key="3">
    <source>
        <dbReference type="Proteomes" id="UP000269721"/>
    </source>
</evidence>
<gene>
    <name evidence="2" type="ORF">BDK51DRAFT_27961</name>
</gene>
<dbReference type="PANTHER" id="PTHR13251">
    <property type="entry name" value="EPILEPSY HOLOPROSENCEPHALY CANDIDATE 1/TMEM1"/>
    <property type="match status" value="1"/>
</dbReference>